<accession>A0A221KAP0</accession>
<sequence>MSVSSFMHPSSTEPSERFLRGQATLSSIHGHVGEGVMRALQEIAPDFARLIIEFPYGDIYARGVLSPRERQIATIASLATQGNAPTELKAHLQGGLNVGCTRQELVEVLMQMAVYAGFPAALNALFVAKELFAELDAQCEAQHSPASHGG</sequence>
<evidence type="ECO:0000313" key="2">
    <source>
        <dbReference type="EMBL" id="ASM76082.1"/>
    </source>
</evidence>
<protein>
    <submittedName>
        <fullName evidence="2">4-carboxymuconolactone decarboxylase</fullName>
    </submittedName>
</protein>
<dbReference type="InterPro" id="IPR029032">
    <property type="entry name" value="AhpD-like"/>
</dbReference>
<dbReference type="PANTHER" id="PTHR33570">
    <property type="entry name" value="4-CARBOXYMUCONOLACTONE DECARBOXYLASE FAMILY PROTEIN"/>
    <property type="match status" value="1"/>
</dbReference>
<dbReference type="Gene3D" id="1.20.1290.10">
    <property type="entry name" value="AhpD-like"/>
    <property type="match status" value="1"/>
</dbReference>
<dbReference type="AlphaFoldDB" id="A0A221KAP0"/>
<dbReference type="InterPro" id="IPR003779">
    <property type="entry name" value="CMD-like"/>
</dbReference>
<gene>
    <name evidence="2" type="ORF">VITFI_CDS0303</name>
</gene>
<dbReference type="PANTHER" id="PTHR33570:SF10">
    <property type="entry name" value="GAMMA-CARBOXYMUCONOLACTONE DECARBOXYLASE"/>
    <property type="match status" value="1"/>
</dbReference>
<proteinExistence type="predicted"/>
<dbReference type="InterPro" id="IPR052512">
    <property type="entry name" value="4CMD/NDH-1_regulator"/>
</dbReference>
<dbReference type="KEGG" id="vff:VITFI_CDS0303"/>
<dbReference type="Pfam" id="PF02627">
    <property type="entry name" value="CMD"/>
    <property type="match status" value="1"/>
</dbReference>
<organism evidence="2 3">
    <name type="scientific">Vitreoscilla filiformis</name>
    <dbReference type="NCBI Taxonomy" id="63"/>
    <lineage>
        <taxon>Bacteria</taxon>
        <taxon>Pseudomonadati</taxon>
        <taxon>Pseudomonadota</taxon>
        <taxon>Betaproteobacteria</taxon>
        <taxon>Neisseriales</taxon>
        <taxon>Neisseriaceae</taxon>
        <taxon>Vitreoscilla</taxon>
    </lineage>
</organism>
<dbReference type="Proteomes" id="UP000199729">
    <property type="component" value="Chromosome"/>
</dbReference>
<keyword evidence="3" id="KW-1185">Reference proteome</keyword>
<dbReference type="EMBL" id="CP022423">
    <property type="protein sequence ID" value="ASM76082.1"/>
    <property type="molecule type" value="Genomic_DNA"/>
</dbReference>
<dbReference type="GO" id="GO:0051920">
    <property type="term" value="F:peroxiredoxin activity"/>
    <property type="evidence" value="ECO:0007669"/>
    <property type="project" value="InterPro"/>
</dbReference>
<evidence type="ECO:0000259" key="1">
    <source>
        <dbReference type="Pfam" id="PF02627"/>
    </source>
</evidence>
<dbReference type="SUPFAM" id="SSF69118">
    <property type="entry name" value="AhpD-like"/>
    <property type="match status" value="1"/>
</dbReference>
<feature type="domain" description="Carboxymuconolactone decarboxylase-like" evidence="1">
    <location>
        <begin position="45"/>
        <end position="130"/>
    </location>
</feature>
<evidence type="ECO:0000313" key="3">
    <source>
        <dbReference type="Proteomes" id="UP000199729"/>
    </source>
</evidence>
<name>A0A221KAP0_VITFI</name>
<reference evidence="2 3" key="1">
    <citation type="submission" date="2017-07" db="EMBL/GenBank/DDBJ databases">
        <title>Complete Genome Sequence of the cosmetic ferment Vitreoscilla filiformis (ATCC15551).</title>
        <authorList>
            <person name="Contreras S."/>
            <person name="Sagory-Zalkind P."/>
            <person name="Blanquart H."/>
            <person name="Iltis A."/>
            <person name="Morand S.C."/>
        </authorList>
    </citation>
    <scope>NUCLEOTIDE SEQUENCE [LARGE SCALE GENOMIC DNA]</scope>
    <source>
        <strain evidence="2 3">ATCC 15551</strain>
    </source>
</reference>